<feature type="coiled-coil region" evidence="1">
    <location>
        <begin position="512"/>
        <end position="567"/>
    </location>
</feature>
<feature type="coiled-coil region" evidence="1">
    <location>
        <begin position="389"/>
        <end position="416"/>
    </location>
</feature>
<accession>A0AAW0C1L2</accession>
<sequence>MVLIATCIYFAWSPVLARASPLFGLCCLIGGWISRFTHTLIPRVSYGAHREGLIKTIYGGRPALAPYIIPLSDDSAGSFDDEQPIFIGLNEIHDNEDENTRAATRRERRTAPFSIPRPWDREAPRLVKENIDEIVEFLENVDDIIELGRVVDGQTRKALLTSYLPPSIRKLWRELRTYGVEHSYADFRFEILHLYPEVDERRRGSFAGLVQLCQEFKGVKRDEEGRLCRFGVMFCGSVKRLQAPVALITNRDACVMYLRTLDSGFARRVQQFVEERSVATVLLRQFGAGVDENKVQIQRKEDVIDLRDLVQLTEAISRTNVTYLVGEITASSDEEIRARDVETLAPIETLKKCGQREIGWRDLRRPMMRDSLDVFAQEAGSKIQSLEEERRKEYEIDQLRTEVQRLTETIHALDAARRDSLNEIFTWCRDENGVLWDAIKAVKKGLGERESDSTHKQSGGSQHGVGQCKIEMDLLREEIFSGFDVLRDEVRTIQVRLRNARVCGVLPQQITMEEFSEAIQFGQNEIVKVENELTRVFDKVGFIGESLRNLQEGFERQRINLDALHEEMMKESDWVHDEIRTIQTILHQARMCETVPILFATSEVFLMNRMREETRLAINESHVPLRDRRAFEPLLSKKQKKALERAKLARSNNQNSVKENNENRQREVDVKIVDEVAARRSSEEDSADDFEFLPNDDNLCQKLSSCREQERGYLDDNEAKEIASEFLKGDRPVEYENYENSPKSRNLDVLDARERLSLQTQL</sequence>
<evidence type="ECO:0000313" key="5">
    <source>
        <dbReference type="Proteomes" id="UP001362999"/>
    </source>
</evidence>
<dbReference type="AlphaFoldDB" id="A0AAW0C1L2"/>
<keyword evidence="3" id="KW-0732">Signal</keyword>
<keyword evidence="1" id="KW-0175">Coiled coil</keyword>
<feature type="signal peptide" evidence="3">
    <location>
        <begin position="1"/>
        <end position="17"/>
    </location>
</feature>
<proteinExistence type="predicted"/>
<organism evidence="4 5">
    <name type="scientific">Favolaschia claudopus</name>
    <dbReference type="NCBI Taxonomy" id="2862362"/>
    <lineage>
        <taxon>Eukaryota</taxon>
        <taxon>Fungi</taxon>
        <taxon>Dikarya</taxon>
        <taxon>Basidiomycota</taxon>
        <taxon>Agaricomycotina</taxon>
        <taxon>Agaricomycetes</taxon>
        <taxon>Agaricomycetidae</taxon>
        <taxon>Agaricales</taxon>
        <taxon>Marasmiineae</taxon>
        <taxon>Mycenaceae</taxon>
        <taxon>Favolaschia</taxon>
    </lineage>
</organism>
<dbReference type="Proteomes" id="UP001362999">
    <property type="component" value="Unassembled WGS sequence"/>
</dbReference>
<keyword evidence="5" id="KW-1185">Reference proteome</keyword>
<feature type="chain" id="PRO_5043810449" evidence="3">
    <location>
        <begin position="18"/>
        <end position="762"/>
    </location>
</feature>
<evidence type="ECO:0000256" key="2">
    <source>
        <dbReference type="SAM" id="MobiDB-lite"/>
    </source>
</evidence>
<evidence type="ECO:0000313" key="4">
    <source>
        <dbReference type="EMBL" id="KAK7032666.1"/>
    </source>
</evidence>
<dbReference type="EMBL" id="JAWWNJ010000023">
    <property type="protein sequence ID" value="KAK7032666.1"/>
    <property type="molecule type" value="Genomic_DNA"/>
</dbReference>
<gene>
    <name evidence="4" type="ORF">R3P38DRAFT_3186222</name>
</gene>
<protein>
    <submittedName>
        <fullName evidence="4">Uncharacterized protein</fullName>
    </submittedName>
</protein>
<feature type="region of interest" description="Disordered" evidence="2">
    <location>
        <begin position="643"/>
        <end position="665"/>
    </location>
</feature>
<evidence type="ECO:0000256" key="3">
    <source>
        <dbReference type="SAM" id="SignalP"/>
    </source>
</evidence>
<comment type="caution">
    <text evidence="4">The sequence shown here is derived from an EMBL/GenBank/DDBJ whole genome shotgun (WGS) entry which is preliminary data.</text>
</comment>
<evidence type="ECO:0000256" key="1">
    <source>
        <dbReference type="SAM" id="Coils"/>
    </source>
</evidence>
<name>A0AAW0C1L2_9AGAR</name>
<reference evidence="4 5" key="1">
    <citation type="journal article" date="2024" name="J Genomics">
        <title>Draft genome sequencing and assembly of Favolaschia claudopus CIRM-BRFM 2984 isolated from oak limbs.</title>
        <authorList>
            <person name="Navarro D."/>
            <person name="Drula E."/>
            <person name="Chaduli D."/>
            <person name="Cazenave R."/>
            <person name="Ahrendt S."/>
            <person name="Wang J."/>
            <person name="Lipzen A."/>
            <person name="Daum C."/>
            <person name="Barry K."/>
            <person name="Grigoriev I.V."/>
            <person name="Favel A."/>
            <person name="Rosso M.N."/>
            <person name="Martin F."/>
        </authorList>
    </citation>
    <scope>NUCLEOTIDE SEQUENCE [LARGE SCALE GENOMIC DNA]</scope>
    <source>
        <strain evidence="4 5">CIRM-BRFM 2984</strain>
    </source>
</reference>